<dbReference type="EMBL" id="SPNW01000015">
    <property type="protein sequence ID" value="TIA90923.1"/>
    <property type="molecule type" value="Genomic_DNA"/>
</dbReference>
<keyword evidence="4" id="KW-0539">Nucleus</keyword>
<dbReference type="InterPro" id="IPR001083">
    <property type="entry name" value="Cu_fist_DNA-bd_dom"/>
</dbReference>
<dbReference type="PANTHER" id="PTHR31250">
    <property type="entry name" value="IQ DOMAIN-CONTAINING PROTEIN IQM3"/>
    <property type="match status" value="1"/>
</dbReference>
<dbReference type="GO" id="GO:0003677">
    <property type="term" value="F:DNA binding"/>
    <property type="evidence" value="ECO:0007669"/>
    <property type="project" value="InterPro"/>
</dbReference>
<comment type="caution">
    <text evidence="7">The sequence shown here is derived from an EMBL/GenBank/DDBJ whole genome shotgun (WGS) entry which is preliminary data.</text>
</comment>
<dbReference type="InterPro" id="IPR044159">
    <property type="entry name" value="IQM"/>
</dbReference>
<evidence type="ECO:0000256" key="4">
    <source>
        <dbReference type="ARBA" id="ARBA00023242"/>
    </source>
</evidence>
<evidence type="ECO:0000256" key="1">
    <source>
        <dbReference type="ARBA" id="ARBA00004123"/>
    </source>
</evidence>
<accession>A0A4V4LTM8</accession>
<reference evidence="7 8" key="1">
    <citation type="submission" date="2019-03" db="EMBL/GenBank/DDBJ databases">
        <title>Sequencing 23 genomes of Wallemia ichthyophaga.</title>
        <authorList>
            <person name="Gostincar C."/>
        </authorList>
    </citation>
    <scope>NUCLEOTIDE SEQUENCE [LARGE SCALE GENOMIC DNA]</scope>
    <source>
        <strain evidence="7 8">EXF-5753</strain>
    </source>
</reference>
<dbReference type="AlphaFoldDB" id="A0A4V4LTM8"/>
<name>A0A4V4LTM8_9BASI</name>
<dbReference type="Pfam" id="PF00649">
    <property type="entry name" value="Copper-fist"/>
    <property type="match status" value="1"/>
</dbReference>
<evidence type="ECO:0000256" key="5">
    <source>
        <dbReference type="SAM" id="MobiDB-lite"/>
    </source>
</evidence>
<feature type="compositionally biased region" description="Basic and acidic residues" evidence="5">
    <location>
        <begin position="35"/>
        <end position="46"/>
    </location>
</feature>
<feature type="region of interest" description="Disordered" evidence="5">
    <location>
        <begin position="24"/>
        <end position="82"/>
    </location>
</feature>
<sequence length="847" mass="94191">MFGDAMKYGSSSCAHDDRPLFEVKKKGRPSAQCTKCKDQRKGDKASLKCVCGSSAVQKDGPPPRKLKKGERAPLPKEAHYPNGLRDAYTTLLPQQQQVQKSGEPSTISLERLMNPCKCKVGGQCNCSERKRAFMSTVLPSISDVIGECSCGPSCACPGCLTHGNPPLPAEEQQQAQPDAAGTCGCDEIDVQQLLKKTECGNLEEFVHKASALVPHPPQGLSSNISSYVDGRTFGLQSWQQLYDPRNKGITRLPPLETECCGGSCQCQALGVACRCEESCCGCCTSCNCEDGVDKTGSGKGRAPSLTVNIPPPPPQEPTPSCCAKPQLSPTSLTAAISQPGGLKIPQQLISPQMGNHYFPKYIPHREGQPTTAYRGKRDRLQVKEQRLATTTRWSETLTDLRKRQVMLNQSSEHRNSISERFQRAGFLASRLQDGEGVKSPAKDQDPTHVSAKVQEMLASKEEERDSTQDSLFNLDFITKAKYKKRAVERRLQGRVGPDQKPHEALQEKQSKRLEEQHWLEMIDTKHRYGANLKWYHRRWQDSGTSDNFFRWLDYGEGRQLDLDECPRDRLDKEEIFYCSAEQRLNYLAVPNPATGTLHWAKNGEPVDTAPGRWQDAGDGSGIVSLEKEGTEDEDVHDGSSISDDSSVWTSFDSPSSSDDGLDAEAAQRRRDDAHHYAHYLNDSEDKKDKSHKFTTHGLMDRLLRKTVGKNTWIYVSDMHYNVFVGIKTTGKFQHSSFLSGGLVASAGLIRVRNGQITALSPLSGHYRSSMTHFKIFLNEMEKQGLNLDKVKVGKSEVMLWGLETYGALSKKRKQRKEKAAEKMHHLIEKLHIGGTHSTQDENKPPAE</sequence>
<evidence type="ECO:0000313" key="8">
    <source>
        <dbReference type="Proteomes" id="UP000310189"/>
    </source>
</evidence>
<dbReference type="OrthoDB" id="7344096at2759"/>
<keyword evidence="8" id="KW-1185">Reference proteome</keyword>
<evidence type="ECO:0000256" key="2">
    <source>
        <dbReference type="ARBA" id="ARBA00004496"/>
    </source>
</evidence>
<dbReference type="SMART" id="SM01090">
    <property type="entry name" value="Copper-fist"/>
    <property type="match status" value="1"/>
</dbReference>
<evidence type="ECO:0000256" key="3">
    <source>
        <dbReference type="ARBA" id="ARBA00022490"/>
    </source>
</evidence>
<keyword evidence="3" id="KW-0963">Cytoplasm</keyword>
<feature type="domain" description="Copper-fist" evidence="6">
    <location>
        <begin position="10"/>
        <end position="30"/>
    </location>
</feature>
<comment type="subcellular location">
    <subcellularLocation>
        <location evidence="2">Cytoplasm</location>
    </subcellularLocation>
    <subcellularLocation>
        <location evidence="1">Nucleus</location>
    </subcellularLocation>
</comment>
<organism evidence="7 8">
    <name type="scientific">Wallemia hederae</name>
    <dbReference type="NCBI Taxonomy" id="1540922"/>
    <lineage>
        <taxon>Eukaryota</taxon>
        <taxon>Fungi</taxon>
        <taxon>Dikarya</taxon>
        <taxon>Basidiomycota</taxon>
        <taxon>Wallemiomycotina</taxon>
        <taxon>Wallemiomycetes</taxon>
        <taxon>Wallemiales</taxon>
        <taxon>Wallemiaceae</taxon>
        <taxon>Wallemia</taxon>
    </lineage>
</organism>
<evidence type="ECO:0000259" key="6">
    <source>
        <dbReference type="PROSITE" id="PS50073"/>
    </source>
</evidence>
<dbReference type="PANTHER" id="PTHR31250:SF27">
    <property type="entry name" value="IQ DOMAIN-CONTAINING PROTEIN IQM5"/>
    <property type="match status" value="1"/>
</dbReference>
<feature type="compositionally biased region" description="Polar residues" evidence="5">
    <location>
        <begin position="647"/>
        <end position="658"/>
    </location>
</feature>
<dbReference type="PROSITE" id="PS50073">
    <property type="entry name" value="COPPER_FIST_2"/>
    <property type="match status" value="1"/>
</dbReference>
<dbReference type="GO" id="GO:0005634">
    <property type="term" value="C:nucleus"/>
    <property type="evidence" value="ECO:0007669"/>
    <property type="project" value="UniProtKB-SubCell"/>
</dbReference>
<dbReference type="Proteomes" id="UP000310189">
    <property type="component" value="Unassembled WGS sequence"/>
</dbReference>
<evidence type="ECO:0000313" key="7">
    <source>
        <dbReference type="EMBL" id="TIA90923.1"/>
    </source>
</evidence>
<dbReference type="GO" id="GO:0005737">
    <property type="term" value="C:cytoplasm"/>
    <property type="evidence" value="ECO:0007669"/>
    <property type="project" value="UniProtKB-SubCell"/>
</dbReference>
<protein>
    <recommendedName>
        <fullName evidence="6">Copper-fist domain-containing protein</fullName>
    </recommendedName>
</protein>
<gene>
    <name evidence="7" type="ORF">E3P99_01329</name>
</gene>
<dbReference type="GO" id="GO:0003700">
    <property type="term" value="F:DNA-binding transcription factor activity"/>
    <property type="evidence" value="ECO:0007669"/>
    <property type="project" value="InterPro"/>
</dbReference>
<dbReference type="InterPro" id="IPR036395">
    <property type="entry name" value="Cu_fist_DNA-bd_dom_sf"/>
</dbReference>
<feature type="compositionally biased region" description="Basic and acidic residues" evidence="5">
    <location>
        <begin position="69"/>
        <end position="79"/>
    </location>
</feature>
<dbReference type="Gene3D" id="3.90.430.10">
    <property type="entry name" value="Copper fist DNA-binding domain"/>
    <property type="match status" value="1"/>
</dbReference>
<feature type="region of interest" description="Disordered" evidence="5">
    <location>
        <begin position="598"/>
        <end position="668"/>
    </location>
</feature>
<dbReference type="GO" id="GO:0005507">
    <property type="term" value="F:copper ion binding"/>
    <property type="evidence" value="ECO:0007669"/>
    <property type="project" value="InterPro"/>
</dbReference>
<proteinExistence type="predicted"/>